<dbReference type="AlphaFoldDB" id="A0A7R8D1D4"/>
<reference evidence="1" key="1">
    <citation type="submission" date="2021-02" db="EMBL/GenBank/DDBJ databases">
        <authorList>
            <person name="Bekaert M."/>
        </authorList>
    </citation>
    <scope>NUCLEOTIDE SEQUENCE</scope>
    <source>
        <strain evidence="1">IoA-00</strain>
    </source>
</reference>
<dbReference type="InterPro" id="IPR006665">
    <property type="entry name" value="OmpA-like"/>
</dbReference>
<dbReference type="PANTHER" id="PTHR46820:SF1">
    <property type="entry name" value="HISTONE-LYSINE N-METHYLTRANSFERASE SETD7"/>
    <property type="match status" value="1"/>
</dbReference>
<proteinExistence type="predicted"/>
<dbReference type="GO" id="GO:0003682">
    <property type="term" value="F:chromatin binding"/>
    <property type="evidence" value="ECO:0007669"/>
    <property type="project" value="TreeGrafter"/>
</dbReference>
<dbReference type="EMBL" id="HG994586">
    <property type="protein sequence ID" value="CAF2994571.1"/>
    <property type="molecule type" value="Genomic_DNA"/>
</dbReference>
<dbReference type="GO" id="GO:0032259">
    <property type="term" value="P:methylation"/>
    <property type="evidence" value="ECO:0007669"/>
    <property type="project" value="UniProtKB-KW"/>
</dbReference>
<accession>A0A7R8D1D4</accession>
<keyword evidence="1" id="KW-0489">Methyltransferase</keyword>
<dbReference type="GO" id="GO:0005634">
    <property type="term" value="C:nucleus"/>
    <property type="evidence" value="ECO:0007669"/>
    <property type="project" value="TreeGrafter"/>
</dbReference>
<sequence length="275" mass="31467">MNEKNRRVQFIIMPDPRAILFDYLTTFSNPSNSNKIQEEEEPTFLRRISQKRLVSLRKLEDGSYRLENLGTYINGTYEGFRWKGVEGGGYYLLQEGSLKAAFIYPDLQTVMLGNLNVSHPQGPILSSPIIASIRGISWIDGILVPHFQPNEIQNPLEEDPFERKYVAVRISNIPNAGEGLFTKSRVHGHGQILAYFNGKKDLIPSNTTLGHKVCHSFEPNAEYSYTFHPLYGRIRCIKSLKALSADEEIKCNYKYSLKKKPPAWYIDALQVYMDN</sequence>
<organism evidence="1 2">
    <name type="scientific">Lepeophtheirus salmonis</name>
    <name type="common">Salmon louse</name>
    <name type="synonym">Caligus salmonis</name>
    <dbReference type="NCBI Taxonomy" id="72036"/>
    <lineage>
        <taxon>Eukaryota</taxon>
        <taxon>Metazoa</taxon>
        <taxon>Ecdysozoa</taxon>
        <taxon>Arthropoda</taxon>
        <taxon>Crustacea</taxon>
        <taxon>Multicrustacea</taxon>
        <taxon>Hexanauplia</taxon>
        <taxon>Copepoda</taxon>
        <taxon>Siphonostomatoida</taxon>
        <taxon>Caligidae</taxon>
        <taxon>Lepeophtheirus</taxon>
    </lineage>
</organism>
<dbReference type="GO" id="GO:0070828">
    <property type="term" value="P:heterochromatin organization"/>
    <property type="evidence" value="ECO:0007669"/>
    <property type="project" value="TreeGrafter"/>
</dbReference>
<dbReference type="Proteomes" id="UP000675881">
    <property type="component" value="Chromosome 7"/>
</dbReference>
<evidence type="ECO:0000313" key="2">
    <source>
        <dbReference type="Proteomes" id="UP000675881"/>
    </source>
</evidence>
<dbReference type="SUPFAM" id="SSF82199">
    <property type="entry name" value="SET domain"/>
    <property type="match status" value="1"/>
</dbReference>
<evidence type="ECO:0000313" key="1">
    <source>
        <dbReference type="EMBL" id="CAF2994571.1"/>
    </source>
</evidence>
<dbReference type="PANTHER" id="PTHR46820">
    <property type="entry name" value="HISTONE-LYSINE N-METHYLTRANSFERASE SETD7"/>
    <property type="match status" value="1"/>
</dbReference>
<dbReference type="Gene3D" id="2.170.270.10">
    <property type="entry name" value="SET domain"/>
    <property type="match status" value="2"/>
</dbReference>
<dbReference type="EC" id="2.1.1.354" evidence="1"/>
<protein>
    <submittedName>
        <fullName evidence="1">SETD7</fullName>
        <ecNumber evidence="1">2.1.1.354</ecNumber>
    </submittedName>
</protein>
<gene>
    <name evidence="1" type="ORF">LSAA_13310</name>
</gene>
<keyword evidence="1" id="KW-0808">Transferase</keyword>
<dbReference type="GO" id="GO:0140999">
    <property type="term" value="F:histone H3K4 trimethyltransferase activity"/>
    <property type="evidence" value="ECO:0007669"/>
    <property type="project" value="UniProtKB-EC"/>
</dbReference>
<name>A0A7R8D1D4_LEPSM</name>
<dbReference type="PROSITE" id="PS51123">
    <property type="entry name" value="OMPA_2"/>
    <property type="match status" value="1"/>
</dbReference>
<dbReference type="InterPro" id="IPR046341">
    <property type="entry name" value="SET_dom_sf"/>
</dbReference>
<dbReference type="OrthoDB" id="294378at2759"/>
<keyword evidence="2" id="KW-1185">Reference proteome</keyword>
<dbReference type="GO" id="GO:0005694">
    <property type="term" value="C:chromosome"/>
    <property type="evidence" value="ECO:0007669"/>
    <property type="project" value="TreeGrafter"/>
</dbReference>